<dbReference type="GO" id="GO:0006974">
    <property type="term" value="P:DNA damage response"/>
    <property type="evidence" value="ECO:0007669"/>
    <property type="project" value="TreeGrafter"/>
</dbReference>
<evidence type="ECO:0000256" key="1">
    <source>
        <dbReference type="SAM" id="Phobius"/>
    </source>
</evidence>
<sequence length="272" mass="28969">MCGIMDTMNEQKIGAERMGRSIKQYFWVAVTVAVLVVAYAAWSYARTYSQSVEPSSFRSFSVTGEGKAVAIPDIASFSFSVVTEGGKDIGALQSENTGKANAAVAFVKGEGVEVKDIKTQAYRMEPRYQYYACKTGACPPPEIVGYTITQVVAVKVRDFAKIGKLLSGVLKNGANSVADFQFKVDDPTAVQAEARAEAIQKARAKAEEVAGAAGFSVGRLLSIDEGGGYQPMYSMAAESLDRGGGPSAVPAPTIEPGSQEVTVDVTLRYEIR</sequence>
<feature type="transmembrane region" description="Helical" evidence="1">
    <location>
        <begin position="25"/>
        <end position="45"/>
    </location>
</feature>
<proteinExistence type="predicted"/>
<dbReference type="Gene3D" id="3.30.110.170">
    <property type="entry name" value="Protein of unknown function (DUF541), domain 1"/>
    <property type="match status" value="1"/>
</dbReference>
<dbReference type="EMBL" id="PFBE01000036">
    <property type="protein sequence ID" value="PIT91604.1"/>
    <property type="molecule type" value="Genomic_DNA"/>
</dbReference>
<keyword evidence="1" id="KW-1133">Transmembrane helix</keyword>
<dbReference type="PANTHER" id="PTHR34387">
    <property type="entry name" value="SLR1258 PROTEIN"/>
    <property type="match status" value="1"/>
</dbReference>
<gene>
    <name evidence="2" type="ORF">COU12_02180</name>
</gene>
<dbReference type="InterPro" id="IPR052022">
    <property type="entry name" value="26kDa_periplasmic_antigen"/>
</dbReference>
<reference evidence="3" key="1">
    <citation type="submission" date="2017-09" db="EMBL/GenBank/DDBJ databases">
        <title>Depth-based differentiation of microbial function through sediment-hosted aquifers and enrichment of novel symbionts in the deep terrestrial subsurface.</title>
        <authorList>
            <person name="Probst A.J."/>
            <person name="Ladd B."/>
            <person name="Jarett J.K."/>
            <person name="Geller-Mcgrath D.E."/>
            <person name="Sieber C.M.K."/>
            <person name="Emerson J.B."/>
            <person name="Anantharaman K."/>
            <person name="Thomas B.C."/>
            <person name="Malmstrom R."/>
            <person name="Stieglmeier M."/>
            <person name="Klingl A."/>
            <person name="Woyke T."/>
            <person name="Ryan C.M."/>
            <person name="Banfield J.F."/>
        </authorList>
    </citation>
    <scope>NUCLEOTIDE SEQUENCE [LARGE SCALE GENOMIC DNA]</scope>
</reference>
<dbReference type="AlphaFoldDB" id="A0A2M6WFV4"/>
<keyword evidence="1" id="KW-0472">Membrane</keyword>
<evidence type="ECO:0008006" key="4">
    <source>
        <dbReference type="Google" id="ProtNLM"/>
    </source>
</evidence>
<dbReference type="Gene3D" id="3.30.70.2970">
    <property type="entry name" value="Protein of unknown function (DUF541), domain 2"/>
    <property type="match status" value="1"/>
</dbReference>
<evidence type="ECO:0000313" key="3">
    <source>
        <dbReference type="Proteomes" id="UP000229530"/>
    </source>
</evidence>
<comment type="caution">
    <text evidence="2">The sequence shown here is derived from an EMBL/GenBank/DDBJ whole genome shotgun (WGS) entry which is preliminary data.</text>
</comment>
<dbReference type="Pfam" id="PF04402">
    <property type="entry name" value="SIMPL"/>
    <property type="match status" value="1"/>
</dbReference>
<protein>
    <recommendedName>
        <fullName evidence="4">SIMPL domain-containing protein</fullName>
    </recommendedName>
</protein>
<dbReference type="InterPro" id="IPR007497">
    <property type="entry name" value="SIMPL/DUF541"/>
</dbReference>
<organism evidence="2 3">
    <name type="scientific">Candidatus Jorgensenbacteria bacterium CG10_big_fil_rev_8_21_14_0_10_54_38</name>
    <dbReference type="NCBI Taxonomy" id="1974593"/>
    <lineage>
        <taxon>Bacteria</taxon>
        <taxon>Candidatus Joergenseniibacteriota</taxon>
    </lineage>
</organism>
<evidence type="ECO:0000313" key="2">
    <source>
        <dbReference type="EMBL" id="PIT91604.1"/>
    </source>
</evidence>
<keyword evidence="1" id="KW-0812">Transmembrane</keyword>
<name>A0A2M6WFV4_9BACT</name>
<accession>A0A2M6WFV4</accession>
<dbReference type="PANTHER" id="PTHR34387:SF1">
    <property type="entry name" value="PERIPLASMIC IMMUNOGENIC PROTEIN"/>
    <property type="match status" value="1"/>
</dbReference>
<dbReference type="Proteomes" id="UP000229530">
    <property type="component" value="Unassembled WGS sequence"/>
</dbReference>